<feature type="region of interest" description="Disordered" evidence="1">
    <location>
        <begin position="667"/>
        <end position="694"/>
    </location>
</feature>
<dbReference type="PANTHER" id="PTHR47197">
    <property type="entry name" value="PROTEIN NIRF"/>
    <property type="match status" value="1"/>
</dbReference>
<dbReference type="GO" id="GO:0003677">
    <property type="term" value="F:DNA binding"/>
    <property type="evidence" value="ECO:0007669"/>
    <property type="project" value="UniProtKB-KW"/>
</dbReference>
<dbReference type="EMBL" id="ON887157">
    <property type="protein sequence ID" value="WBR14326.1"/>
    <property type="molecule type" value="Genomic_DNA"/>
</dbReference>
<dbReference type="Gene3D" id="2.130.10.10">
    <property type="entry name" value="YVTN repeat-like/Quinoprotein amine dehydrogenase"/>
    <property type="match status" value="2"/>
</dbReference>
<organism evidence="2 3">
    <name type="scientific">Pandoravirus kuranda</name>
    <dbReference type="NCBI Taxonomy" id="3019033"/>
    <lineage>
        <taxon>Viruses</taxon>
        <taxon>Pandoravirus</taxon>
    </lineage>
</organism>
<gene>
    <name evidence="2" type="ORF">pkur_cds_151</name>
</gene>
<evidence type="ECO:0000256" key="1">
    <source>
        <dbReference type="SAM" id="MobiDB-lite"/>
    </source>
</evidence>
<accession>A0AA95J7E7</accession>
<dbReference type="InterPro" id="IPR011048">
    <property type="entry name" value="Haem_d1_sf"/>
</dbReference>
<name>A0AA95J7E7_9VIRU</name>
<dbReference type="InterPro" id="IPR015943">
    <property type="entry name" value="WD40/YVTN_repeat-like_dom_sf"/>
</dbReference>
<dbReference type="PANTHER" id="PTHR47197:SF3">
    <property type="entry name" value="DIHYDRO-HEME D1 DEHYDROGENASE"/>
    <property type="match status" value="1"/>
</dbReference>
<feature type="compositionally biased region" description="Acidic residues" evidence="1">
    <location>
        <begin position="768"/>
        <end position="781"/>
    </location>
</feature>
<evidence type="ECO:0000313" key="3">
    <source>
        <dbReference type="Proteomes" id="UP001185135"/>
    </source>
</evidence>
<sequence length="823" mass="86120">MDRESGAAPLCSLMAPAAGPDRDTNNDWVLLVVEEMAGTASFYRASDGVCLGSVEVGLLPHEVRATRDGATAFVSAFGLHDYDSPLGRPGATVAEIDVATMTVRRRLRTFAPGAPLAAADRAPHGVELSPDEQTLYVNCEHADPTNGVSPSILAYDLSASAPCQPHSGIVTVKTFGICKGGDDDGGIGASCSTGPVRSAPIDHRCAQAHHLVASPDGRVLWMMSGPQGLGAIDVVTGKALSDGAVLAPPPGAEALRGLCWSSGGGGVGCARDNDKDKRNGAVDGAAIADGTSSTQTHKPLLLASGRDTLATVDPAAPAWVDVWRGFGVGQLLYSTSTPDGALLLGPAVWNGIVIVVDAHTGKLVRRVPTGLAPIHVNASPDGRHAYVTNAYESFVTEIDLRSFAIRRIATRSGPNGLAILTPSAVPAAAEAPRARAAPDVDIVLRLTAAVDMTGTAVPGRRHDVGCEVLAGASMWARSIAGDGGILHLGAGSAVKMNTVVDYADLESDSTGAVLASVVREGAPYKVQVPSGRGREVRIVAAHGVGDTRAAVAEVRECGGSVILFVLEPTLAPGAVRRMGPWAWAVSADATRGGDQDALSHDRWVSRADFDDAYWDKFHERPAPVVAVAAAGACCLIEAALTIAARSVGSMFGVADIDDALAGMSAKAQPQRWSPLHRRKQTPAHAPKSTKRLLPVALRPKAASRHAMSLRSTVALKRTSPPPPQPALAPSGTRLRKRRAEDTNEQGASQSPDTMSKEPNDINPTAPDETIEDDDDLSEEYDDAVRQMPEPDSDWKREWLDANKDKLLSVLREEERILATGTPT</sequence>
<proteinExistence type="predicted"/>
<evidence type="ECO:0000313" key="2">
    <source>
        <dbReference type="EMBL" id="WBR14326.1"/>
    </source>
</evidence>
<dbReference type="InterPro" id="IPR051200">
    <property type="entry name" value="Host-pathogen_enzymatic-act"/>
</dbReference>
<reference evidence="2" key="1">
    <citation type="submission" date="2022-06" db="EMBL/GenBank/DDBJ databases">
        <authorList>
            <person name="Legendre M."/>
            <person name="Claverie J.-M."/>
            <person name="Alempic J.-M."/>
            <person name="Abergel C."/>
        </authorList>
    </citation>
    <scope>NUCLEOTIDE SEQUENCE</scope>
    <source>
        <strain evidence="2">Kuranda</strain>
    </source>
</reference>
<protein>
    <submittedName>
        <fullName evidence="2">DNA-binding domain-containing protein</fullName>
    </submittedName>
</protein>
<feature type="compositionally biased region" description="Polar residues" evidence="1">
    <location>
        <begin position="744"/>
        <end position="753"/>
    </location>
</feature>
<feature type="region of interest" description="Disordered" evidence="1">
    <location>
        <begin position="713"/>
        <end position="796"/>
    </location>
</feature>
<dbReference type="Proteomes" id="UP001185135">
    <property type="component" value="Segment"/>
</dbReference>
<dbReference type="SUPFAM" id="SSF51004">
    <property type="entry name" value="C-terminal (heme d1) domain of cytochrome cd1-nitrite reductase"/>
    <property type="match status" value="1"/>
</dbReference>
<keyword evidence="2" id="KW-0238">DNA-binding</keyword>